<dbReference type="InterPro" id="IPR039426">
    <property type="entry name" value="TonB-dep_rcpt-like"/>
</dbReference>
<feature type="chain" id="PRO_5040905157" evidence="8">
    <location>
        <begin position="29"/>
        <end position="1101"/>
    </location>
</feature>
<evidence type="ECO:0000256" key="5">
    <source>
        <dbReference type="ARBA" id="ARBA00023136"/>
    </source>
</evidence>
<dbReference type="NCBIfam" id="TIGR04056">
    <property type="entry name" value="OMP_RagA_SusC"/>
    <property type="match status" value="1"/>
</dbReference>
<reference evidence="10" key="1">
    <citation type="submission" date="2022-01" db="EMBL/GenBank/DDBJ databases">
        <title>Genome sequencing of Zunongwangia sp. M21534 genome.</title>
        <authorList>
            <person name="Chen Y."/>
            <person name="Dong C."/>
            <person name="Shao Z."/>
        </authorList>
    </citation>
    <scope>NUCLEOTIDE SEQUENCE</scope>
    <source>
        <strain evidence="10">MCCC M21534</strain>
    </source>
</reference>
<keyword evidence="5 7" id="KW-0472">Membrane</keyword>
<feature type="signal peptide" evidence="8">
    <location>
        <begin position="1"/>
        <end position="28"/>
    </location>
</feature>
<proteinExistence type="inferred from homology"/>
<evidence type="ECO:0000256" key="3">
    <source>
        <dbReference type="ARBA" id="ARBA00022452"/>
    </source>
</evidence>
<dbReference type="EMBL" id="JAKHSK010000005">
    <property type="protein sequence ID" value="MCL6217679.1"/>
    <property type="molecule type" value="Genomic_DNA"/>
</dbReference>
<evidence type="ECO:0000256" key="1">
    <source>
        <dbReference type="ARBA" id="ARBA00004571"/>
    </source>
</evidence>
<dbReference type="GO" id="GO:0009279">
    <property type="term" value="C:cell outer membrane"/>
    <property type="evidence" value="ECO:0007669"/>
    <property type="project" value="UniProtKB-SubCell"/>
</dbReference>
<dbReference type="InterPro" id="IPR036942">
    <property type="entry name" value="Beta-barrel_TonB_sf"/>
</dbReference>
<comment type="subcellular location">
    <subcellularLocation>
        <location evidence="1 7">Cell outer membrane</location>
        <topology evidence="1 7">Multi-pass membrane protein</topology>
    </subcellularLocation>
</comment>
<dbReference type="Proteomes" id="UP001139521">
    <property type="component" value="Unassembled WGS sequence"/>
</dbReference>
<dbReference type="SUPFAM" id="SSF56935">
    <property type="entry name" value="Porins"/>
    <property type="match status" value="1"/>
</dbReference>
<dbReference type="InterPro" id="IPR008969">
    <property type="entry name" value="CarboxyPept-like_regulatory"/>
</dbReference>
<evidence type="ECO:0000256" key="4">
    <source>
        <dbReference type="ARBA" id="ARBA00022692"/>
    </source>
</evidence>
<sequence>MKKNTKWLSNKVLFLSILLLSVILEVQAENSSELDNIKISVTYRSQALAEVLEDIAIKSNLGLTFNEEDIIQQPPVTYNAKKQSVSTILKTILKETSLAFKYHNETIVLYKENKTKPLGQKSIIRGTVKDKEGLPLAGVTVQEKNTNNGTVTDFDGKFDLKLNNPQSLIVFSSIGFLNLEMQANLNEPMDVVLTENIDQLQEVVVVGYGTQKKKDLTGAIAHLTLDGKENAPNPNLITALQGIAPGLNATGGSSAGSSGSLSIRGKTSLSASDSPLIVLDGIIYNGSISDLNVNDIAAIDVLKDASAAAVFGSRSANGVIVITTKRGKSDKPVFNFNTYVGVQDLLPTDRTQIMNGEEYAVRLVDYYYQQDLYDWYDSNPTDPSGRPARPDVTNRELVSTYLRTEEEQQNYLNRNEIDWLDEVFQTGLVQSYNLSVSGNSEKTNYYLSGSYTDQEGILKNDNFSRFTLYGKFEYELTDWFDFEFAPQYIHRDYSGISANLSEALTASPLGNKYDENGDLTIFIANESTTYNPLGNLLIADDDQRDFVNLNFKGKFKIPFVKGLKYEINYNKNYYFGHTYRYYPTSEAEGSKVDGYGYKTNSNEKKWLINNILTYNRTFGIHDLNLTLLHSEEEVTGEGTTASGTNFASEKLGFNALENAETQTASSSAYREFTRSFMGRVSYSLKDRYLLTGTIRRDGFSGFGKDNKWGNFPSASLGWIISEESFLENANSLDYLKLRVSYGINGNQGIGRYKSQSSMATTEYVFDGHTAIGIYSNSLGNQQLGWEKTNSTNVGVDFEFFKNRLSGSIDGYVAKTTDVLVQRDIPRASGNSSVWTNIGGMKNHGFEIALNSINISNSDFTWRSGVNFSLNRNKITKLYEGVTQDIGNGWFVNEPINAIYNYEVNGIWQEEDLFNGNIYDGYYPGQWHIVDQNGDGEIDAENDRTIFGTTDPNYRFSINNSFSYKNFSFSFFINAIQGGDGYYLGSNTSALTAGGTDYAYRQNRSAIRPYWRPDHPVNNAPGMYYNPAIAPSIYQDRSFVRLQDVNLSYKLHDKFIELLGLRNARLYVSGKNLHTWTNWSGWDPEVNNTVFRSVVLGLNADF</sequence>
<dbReference type="InterPro" id="IPR012910">
    <property type="entry name" value="Plug_dom"/>
</dbReference>
<accession>A0A9X2CMM4</accession>
<evidence type="ECO:0000256" key="6">
    <source>
        <dbReference type="ARBA" id="ARBA00023237"/>
    </source>
</evidence>
<dbReference type="SUPFAM" id="SSF49464">
    <property type="entry name" value="Carboxypeptidase regulatory domain-like"/>
    <property type="match status" value="1"/>
</dbReference>
<dbReference type="Pfam" id="PF13715">
    <property type="entry name" value="CarbopepD_reg_2"/>
    <property type="match status" value="1"/>
</dbReference>
<dbReference type="Gene3D" id="2.60.40.1120">
    <property type="entry name" value="Carboxypeptidase-like, regulatory domain"/>
    <property type="match status" value="1"/>
</dbReference>
<evidence type="ECO:0000313" key="10">
    <source>
        <dbReference type="EMBL" id="MCL6217679.1"/>
    </source>
</evidence>
<name>A0A9X2CMM4_9FLAO</name>
<dbReference type="Pfam" id="PF07715">
    <property type="entry name" value="Plug"/>
    <property type="match status" value="1"/>
</dbReference>
<keyword evidence="6 7" id="KW-0998">Cell outer membrane</keyword>
<evidence type="ECO:0000259" key="9">
    <source>
        <dbReference type="Pfam" id="PF07715"/>
    </source>
</evidence>
<evidence type="ECO:0000256" key="2">
    <source>
        <dbReference type="ARBA" id="ARBA00022448"/>
    </source>
</evidence>
<evidence type="ECO:0000256" key="8">
    <source>
        <dbReference type="SAM" id="SignalP"/>
    </source>
</evidence>
<dbReference type="InterPro" id="IPR037066">
    <property type="entry name" value="Plug_dom_sf"/>
</dbReference>
<keyword evidence="11" id="KW-1185">Reference proteome</keyword>
<dbReference type="RefSeq" id="WP_249600659.1">
    <property type="nucleotide sequence ID" value="NZ_JAKHSK010000005.1"/>
</dbReference>
<protein>
    <submittedName>
        <fullName evidence="10">TonB-dependent receptor</fullName>
    </submittedName>
</protein>
<comment type="similarity">
    <text evidence="7">Belongs to the TonB-dependent receptor family.</text>
</comment>
<dbReference type="Gene3D" id="2.170.130.10">
    <property type="entry name" value="TonB-dependent receptor, plug domain"/>
    <property type="match status" value="1"/>
</dbReference>
<dbReference type="InterPro" id="IPR023996">
    <property type="entry name" value="TonB-dep_OMP_SusC/RagA"/>
</dbReference>
<keyword evidence="3 7" id="KW-1134">Transmembrane beta strand</keyword>
<dbReference type="PROSITE" id="PS52016">
    <property type="entry name" value="TONB_DEPENDENT_REC_3"/>
    <property type="match status" value="1"/>
</dbReference>
<evidence type="ECO:0000256" key="7">
    <source>
        <dbReference type="PROSITE-ProRule" id="PRU01360"/>
    </source>
</evidence>
<keyword evidence="4 7" id="KW-0812">Transmembrane</keyword>
<gene>
    <name evidence="10" type="ORF">L1967_05155</name>
</gene>
<dbReference type="AlphaFoldDB" id="A0A9X2CMM4"/>
<feature type="domain" description="TonB-dependent receptor plug" evidence="9">
    <location>
        <begin position="213"/>
        <end position="319"/>
    </location>
</feature>
<organism evidence="10 11">
    <name type="scientific">Zunongwangia pacifica</name>
    <dbReference type="NCBI Taxonomy" id="2911062"/>
    <lineage>
        <taxon>Bacteria</taxon>
        <taxon>Pseudomonadati</taxon>
        <taxon>Bacteroidota</taxon>
        <taxon>Flavobacteriia</taxon>
        <taxon>Flavobacteriales</taxon>
        <taxon>Flavobacteriaceae</taxon>
        <taxon>Zunongwangia</taxon>
    </lineage>
</organism>
<keyword evidence="2 7" id="KW-0813">Transport</keyword>
<evidence type="ECO:0000313" key="11">
    <source>
        <dbReference type="Proteomes" id="UP001139521"/>
    </source>
</evidence>
<comment type="caution">
    <text evidence="10">The sequence shown here is derived from an EMBL/GenBank/DDBJ whole genome shotgun (WGS) entry which is preliminary data.</text>
</comment>
<dbReference type="InterPro" id="IPR023997">
    <property type="entry name" value="TonB-dep_OMP_SusC/RagA_CS"/>
</dbReference>
<dbReference type="NCBIfam" id="TIGR04057">
    <property type="entry name" value="SusC_RagA_signa"/>
    <property type="match status" value="1"/>
</dbReference>
<keyword evidence="8" id="KW-0732">Signal</keyword>
<dbReference type="Gene3D" id="2.40.170.20">
    <property type="entry name" value="TonB-dependent receptor, beta-barrel domain"/>
    <property type="match status" value="1"/>
</dbReference>
<keyword evidence="10" id="KW-0675">Receptor</keyword>